<dbReference type="AlphaFoldDB" id="A0A5J5J434"/>
<accession>A0A5J5J434</accession>
<protein>
    <submittedName>
        <fullName evidence="2">DUF1989 domain-containing protein</fullName>
    </submittedName>
</protein>
<organism evidence="2 3">
    <name type="scientific">Microbacterium rhizomatis</name>
    <dbReference type="NCBI Taxonomy" id="1631477"/>
    <lineage>
        <taxon>Bacteria</taxon>
        <taxon>Bacillati</taxon>
        <taxon>Actinomycetota</taxon>
        <taxon>Actinomycetes</taxon>
        <taxon>Micrococcales</taxon>
        <taxon>Microbacteriaceae</taxon>
        <taxon>Microbacterium</taxon>
    </lineage>
</organism>
<dbReference type="Pfam" id="PF09347">
    <property type="entry name" value="DUF1989"/>
    <property type="match status" value="1"/>
</dbReference>
<dbReference type="InterPro" id="IPR017792">
    <property type="entry name" value="UAAP1"/>
</dbReference>
<dbReference type="RefSeq" id="WP_150449039.1">
    <property type="nucleotide sequence ID" value="NZ_VYSA01000002.1"/>
</dbReference>
<keyword evidence="3" id="KW-1185">Reference proteome</keyword>
<comment type="caution">
    <text evidence="2">The sequence shown here is derived from an EMBL/GenBank/DDBJ whole genome shotgun (WGS) entry which is preliminary data.</text>
</comment>
<dbReference type="PANTHER" id="PTHR31527">
    <property type="entry name" value="RE64534P"/>
    <property type="match status" value="1"/>
</dbReference>
<sequence>MTERSDESDGGAARVLASVGAARADARAQSALVSEWMPYLPAAQTPYPPNGVDPDALTWAETVAPGGYTHLRVARGTRIRFDDPTGDACAHLVLFNAVEPGERLNVADTQKIPWQAYLGEGHPLLSGDGRVLATIVADTSERHDAFCGTSSDAWNERRYGDAAPEGPSPSGRGLLELAATKHGLERRDLPPSISLFQGVRVDDDGGFAWQGSAGAGGSVEILAELPLIVLVANVPHPLDPRTDYIVGALRVHAWRDRATDARDPRFARTPELRRAYLNTIAYAEAAGL</sequence>
<proteinExistence type="predicted"/>
<dbReference type="InterPro" id="IPR018959">
    <property type="entry name" value="DUF1989"/>
</dbReference>
<evidence type="ECO:0000313" key="2">
    <source>
        <dbReference type="EMBL" id="KAA9108008.1"/>
    </source>
</evidence>
<dbReference type="PANTHER" id="PTHR31527:SF0">
    <property type="entry name" value="RE64534P"/>
    <property type="match status" value="1"/>
</dbReference>
<gene>
    <name evidence="2" type="ORF">F6B43_11355</name>
</gene>
<dbReference type="NCBIfam" id="TIGR03425">
    <property type="entry name" value="urea_degr_2"/>
    <property type="match status" value="1"/>
</dbReference>
<evidence type="ECO:0000259" key="1">
    <source>
        <dbReference type="Pfam" id="PF09347"/>
    </source>
</evidence>
<dbReference type="OrthoDB" id="9772660at2"/>
<dbReference type="Proteomes" id="UP000325827">
    <property type="component" value="Unassembled WGS sequence"/>
</dbReference>
<reference evidence="3" key="1">
    <citation type="submission" date="2019-09" db="EMBL/GenBank/DDBJ databases">
        <title>Mumia zhuanghuii sp. nov. isolated from the intestinal contents of plateau pika (Ochotona curzoniae) in the Qinghai-Tibet plateau of China.</title>
        <authorList>
            <person name="Tian Z."/>
        </authorList>
    </citation>
    <scope>NUCLEOTIDE SEQUENCE [LARGE SCALE GENOMIC DNA]</scope>
    <source>
        <strain evidence="3">JCM 30598</strain>
    </source>
</reference>
<name>A0A5J5J434_9MICO</name>
<dbReference type="EMBL" id="VYSA01000002">
    <property type="protein sequence ID" value="KAA9108008.1"/>
    <property type="molecule type" value="Genomic_DNA"/>
</dbReference>
<feature type="domain" description="DUF1989" evidence="1">
    <location>
        <begin position="61"/>
        <end position="228"/>
    </location>
</feature>
<evidence type="ECO:0000313" key="3">
    <source>
        <dbReference type="Proteomes" id="UP000325827"/>
    </source>
</evidence>